<protein>
    <submittedName>
        <fullName evidence="2">Uncharacterized protein</fullName>
    </submittedName>
</protein>
<accession>A0A174PFS0</accession>
<dbReference type="EMBL" id="CYZT01000411">
    <property type="protein sequence ID" value="CUP58421.1"/>
    <property type="molecule type" value="Genomic_DNA"/>
</dbReference>
<evidence type="ECO:0000256" key="1">
    <source>
        <dbReference type="SAM" id="MobiDB-lite"/>
    </source>
</evidence>
<proteinExistence type="predicted"/>
<evidence type="ECO:0000313" key="3">
    <source>
        <dbReference type="Proteomes" id="UP000095746"/>
    </source>
</evidence>
<feature type="region of interest" description="Disordered" evidence="1">
    <location>
        <begin position="1"/>
        <end position="20"/>
    </location>
</feature>
<gene>
    <name evidence="2" type="ORF">ERS852411_03324</name>
</gene>
<sequence>MPLDTDTSTAEGSNRDATARAVVRTAKDGVASTTTLQFFTHSRSEVNASPSGRGTPFSMGFSRFSRRIADSSSL</sequence>
<name>A0A174PFS0_FLAPL</name>
<dbReference type="Proteomes" id="UP000095746">
    <property type="component" value="Unassembled WGS sequence"/>
</dbReference>
<reference evidence="2 3" key="1">
    <citation type="submission" date="2015-09" db="EMBL/GenBank/DDBJ databases">
        <authorList>
            <consortium name="Pathogen Informatics"/>
        </authorList>
    </citation>
    <scope>NUCLEOTIDE SEQUENCE [LARGE SCALE GENOMIC DNA]</scope>
    <source>
        <strain evidence="2 3">2789STDY5608854</strain>
    </source>
</reference>
<feature type="compositionally biased region" description="Polar residues" evidence="1">
    <location>
        <begin position="1"/>
        <end position="12"/>
    </location>
</feature>
<organism evidence="2 3">
    <name type="scientific">Flavonifractor plautii</name>
    <name type="common">Fusobacterium plautii</name>
    <dbReference type="NCBI Taxonomy" id="292800"/>
    <lineage>
        <taxon>Bacteria</taxon>
        <taxon>Bacillati</taxon>
        <taxon>Bacillota</taxon>
        <taxon>Clostridia</taxon>
        <taxon>Eubacteriales</taxon>
        <taxon>Oscillospiraceae</taxon>
        <taxon>Flavonifractor</taxon>
    </lineage>
</organism>
<dbReference type="AlphaFoldDB" id="A0A174PFS0"/>
<evidence type="ECO:0000313" key="2">
    <source>
        <dbReference type="EMBL" id="CUP58421.1"/>
    </source>
</evidence>